<feature type="transmembrane region" description="Helical" evidence="1">
    <location>
        <begin position="153"/>
        <end position="171"/>
    </location>
</feature>
<evidence type="ECO:0000256" key="1">
    <source>
        <dbReference type="SAM" id="Phobius"/>
    </source>
</evidence>
<sequence length="324" mass="37066">MENSNDIPEELFGCWPNDSTHSLHTSAKVAFPNQRYFIAVLYMSFYVVTVIPQFLVAMAILHPRHIKHSCYKLMFIVSILDISNLTSSFFVSSMLSFFNVHQCTRGRWVTSVGFIALTMWFAYCAASMVLAFNRVLRFTWMRAATFLFSGERPWLWVPFIIAYALAINLTVKDPFYFYNPTAGEWNFYTKHYGTNYNHVCNNFFKFAFVSLSYATMIIRMRWKLKDISQNISNMELKLSVQAFICGLLAAFSTVGYLAITYLPIKDFPLVGVCGELLWASVHGGSAYIYLAMNSSVRSIVISLVRRKKSGIIYVSSNPRTSKST</sequence>
<dbReference type="WBParaSite" id="L893_g24961.t1">
    <property type="protein sequence ID" value="L893_g24961.t1"/>
    <property type="gene ID" value="L893_g24961"/>
</dbReference>
<keyword evidence="2" id="KW-1185">Reference proteome</keyword>
<dbReference type="InterPro" id="IPR019425">
    <property type="entry name" value="7TM_GPCR_serpentine_rcpt_Srt"/>
</dbReference>
<name>A0A1I7ZBV9_9BILA</name>
<feature type="transmembrane region" description="Helical" evidence="1">
    <location>
        <begin position="203"/>
        <end position="222"/>
    </location>
</feature>
<protein>
    <submittedName>
        <fullName evidence="3">G_PROTEIN_RECEP_F1_2 domain-containing protein</fullName>
    </submittedName>
</protein>
<feature type="transmembrane region" description="Helical" evidence="1">
    <location>
        <begin position="73"/>
        <end position="96"/>
    </location>
</feature>
<dbReference type="Gene3D" id="1.20.1070.10">
    <property type="entry name" value="Rhodopsin 7-helix transmembrane proteins"/>
    <property type="match status" value="1"/>
</dbReference>
<dbReference type="PANTHER" id="PTHR23021">
    <property type="entry name" value="SERPENTINE RECEPTOR, CLASS T"/>
    <property type="match status" value="1"/>
</dbReference>
<feature type="transmembrane region" description="Helical" evidence="1">
    <location>
        <begin position="108"/>
        <end position="132"/>
    </location>
</feature>
<keyword evidence="1" id="KW-1133">Transmembrane helix</keyword>
<evidence type="ECO:0000313" key="2">
    <source>
        <dbReference type="Proteomes" id="UP000095287"/>
    </source>
</evidence>
<evidence type="ECO:0000313" key="3">
    <source>
        <dbReference type="WBParaSite" id="L893_g24961.t1"/>
    </source>
</evidence>
<dbReference type="Proteomes" id="UP000095287">
    <property type="component" value="Unplaced"/>
</dbReference>
<accession>A0A1I7ZBV9</accession>
<proteinExistence type="predicted"/>
<feature type="transmembrane region" description="Helical" evidence="1">
    <location>
        <begin position="36"/>
        <end position="61"/>
    </location>
</feature>
<dbReference type="AlphaFoldDB" id="A0A1I7ZBV9"/>
<organism evidence="2 3">
    <name type="scientific">Steinernema glaseri</name>
    <dbReference type="NCBI Taxonomy" id="37863"/>
    <lineage>
        <taxon>Eukaryota</taxon>
        <taxon>Metazoa</taxon>
        <taxon>Ecdysozoa</taxon>
        <taxon>Nematoda</taxon>
        <taxon>Chromadorea</taxon>
        <taxon>Rhabditida</taxon>
        <taxon>Tylenchina</taxon>
        <taxon>Panagrolaimomorpha</taxon>
        <taxon>Strongyloidoidea</taxon>
        <taxon>Steinernematidae</taxon>
        <taxon>Steinernema</taxon>
    </lineage>
</organism>
<keyword evidence="1" id="KW-0472">Membrane</keyword>
<dbReference type="PANTHER" id="PTHR23021:SF26">
    <property type="entry name" value="SERPENTINE RECEPTOR, CLASS T"/>
    <property type="match status" value="1"/>
</dbReference>
<feature type="transmembrane region" description="Helical" evidence="1">
    <location>
        <begin position="284"/>
        <end position="304"/>
    </location>
</feature>
<keyword evidence="1" id="KW-0812">Transmembrane</keyword>
<feature type="transmembrane region" description="Helical" evidence="1">
    <location>
        <begin position="242"/>
        <end position="264"/>
    </location>
</feature>
<reference evidence="3" key="1">
    <citation type="submission" date="2016-11" db="UniProtKB">
        <authorList>
            <consortium name="WormBaseParasite"/>
        </authorList>
    </citation>
    <scope>IDENTIFICATION</scope>
</reference>
<dbReference type="Pfam" id="PF10321">
    <property type="entry name" value="7TM_GPCR_Srt"/>
    <property type="match status" value="1"/>
</dbReference>
<dbReference type="SUPFAM" id="SSF81321">
    <property type="entry name" value="Family A G protein-coupled receptor-like"/>
    <property type="match status" value="1"/>
</dbReference>